<dbReference type="InterPro" id="IPR024036">
    <property type="entry name" value="tRNA-dHydroUridine_Synthase_C"/>
</dbReference>
<organism evidence="16 17">
    <name type="scientific">Maribellus comscasis</name>
    <dbReference type="NCBI Taxonomy" id="2681766"/>
    <lineage>
        <taxon>Bacteria</taxon>
        <taxon>Pseudomonadati</taxon>
        <taxon>Bacteroidota</taxon>
        <taxon>Bacteroidia</taxon>
        <taxon>Marinilabiliales</taxon>
        <taxon>Prolixibacteraceae</taxon>
        <taxon>Maribellus</taxon>
    </lineage>
</organism>
<proteinExistence type="inferred from homology"/>
<feature type="binding site" evidence="14">
    <location>
        <position position="174"/>
    </location>
    <ligand>
        <name>FMN</name>
        <dbReference type="ChEBI" id="CHEBI:58210"/>
    </ligand>
</feature>
<keyword evidence="6 12" id="KW-0819">tRNA processing</keyword>
<dbReference type="PANTHER" id="PTHR45846:SF1">
    <property type="entry name" value="TRNA-DIHYDROURIDINE(47) SYNTHASE [NAD(P)(+)]-LIKE"/>
    <property type="match status" value="1"/>
</dbReference>
<evidence type="ECO:0000256" key="7">
    <source>
        <dbReference type="ARBA" id="ARBA00022857"/>
    </source>
</evidence>
<dbReference type="InterPro" id="IPR013785">
    <property type="entry name" value="Aldolase_TIM"/>
</dbReference>
<keyword evidence="5 12" id="KW-0288">FMN</keyword>
<dbReference type="EC" id="1.3.1.-" evidence="12"/>
<dbReference type="PROSITE" id="PS01136">
    <property type="entry name" value="UPF0034"/>
    <property type="match status" value="1"/>
</dbReference>
<dbReference type="GO" id="GO:0050660">
    <property type="term" value="F:flavin adenine dinucleotide binding"/>
    <property type="evidence" value="ECO:0007669"/>
    <property type="project" value="InterPro"/>
</dbReference>
<feature type="binding site" evidence="14">
    <location>
        <position position="144"/>
    </location>
    <ligand>
        <name>FMN</name>
        <dbReference type="ChEBI" id="CHEBI:58210"/>
    </ligand>
</feature>
<dbReference type="InterPro" id="IPR018517">
    <property type="entry name" value="tRNA_hU_synthase_CS"/>
</dbReference>
<keyword evidence="8" id="KW-0694">RNA-binding</keyword>
<keyword evidence="14" id="KW-0547">Nucleotide-binding</keyword>
<evidence type="ECO:0000256" key="4">
    <source>
        <dbReference type="ARBA" id="ARBA00022630"/>
    </source>
</evidence>
<evidence type="ECO:0000256" key="9">
    <source>
        <dbReference type="ARBA" id="ARBA00023002"/>
    </source>
</evidence>
<dbReference type="Gene3D" id="1.10.1200.80">
    <property type="entry name" value="Putative flavin oxidoreducatase, domain 2"/>
    <property type="match status" value="1"/>
</dbReference>
<evidence type="ECO:0000256" key="12">
    <source>
        <dbReference type="PIRNR" id="PIRNR006621"/>
    </source>
</evidence>
<feature type="binding site" evidence="14">
    <location>
        <position position="75"/>
    </location>
    <ligand>
        <name>FMN</name>
        <dbReference type="ChEBI" id="CHEBI:58210"/>
    </ligand>
</feature>
<keyword evidence="4 12" id="KW-0285">Flavoprotein</keyword>
<evidence type="ECO:0000256" key="1">
    <source>
        <dbReference type="ARBA" id="ARBA00001917"/>
    </source>
</evidence>
<dbReference type="InterPro" id="IPR001269">
    <property type="entry name" value="DUS_fam"/>
</dbReference>
<dbReference type="InterPro" id="IPR004652">
    <property type="entry name" value="DusB-like"/>
</dbReference>
<protein>
    <recommendedName>
        <fullName evidence="12">tRNA-dihydrouridine synthase</fullName>
        <ecNumber evidence="12">1.3.1.-</ecNumber>
    </recommendedName>
</protein>
<dbReference type="GO" id="GO:0017150">
    <property type="term" value="F:tRNA dihydrouridine synthase activity"/>
    <property type="evidence" value="ECO:0007669"/>
    <property type="project" value="InterPro"/>
</dbReference>
<dbReference type="KEGG" id="mcos:GM418_12310"/>
<sequence length="341" mass="38445">MGEQLKIGNLEIDGVPLFLAPMEDVTYKSFRWMCKKFGVDVMYTEFVSSEALVRNVEKSKLKMELFDFDRPVAVQIYGHNIDSMVRAAQVAEEFNPDFIDINFGCPMKKIIRHGAGAALLQDLPKMQKMSTEIVKAVQVPVTAKTRLGWSESDKPVLEAALRLQDAGIQALAIHGRTREQLYTGTADWTLIGEVKNHPQIAIPIIGNGDINSGEKARTFLEQTDVDALMIGRGAIGRPWLFKEIKHYLRTGENLAPPTVAEVVDVLRGQLKMNLEWKDNERSGILMMRRHFAKYFPGLPGFRELKIKLLTAETNTEVNEILDKIVDMYGSYQPDFTNASLK</sequence>
<reference evidence="16 17" key="1">
    <citation type="submission" date="2019-11" db="EMBL/GenBank/DDBJ databases">
        <authorList>
            <person name="Zheng R.K."/>
            <person name="Sun C.M."/>
        </authorList>
    </citation>
    <scope>NUCLEOTIDE SEQUENCE [LARGE SCALE GENOMIC DNA]</scope>
    <source>
        <strain evidence="16 17">WC007</strain>
    </source>
</reference>
<evidence type="ECO:0000256" key="8">
    <source>
        <dbReference type="ARBA" id="ARBA00022884"/>
    </source>
</evidence>
<evidence type="ECO:0000256" key="11">
    <source>
        <dbReference type="ARBA" id="ARBA00048802"/>
    </source>
</evidence>
<keyword evidence="7" id="KW-0521">NADP</keyword>
<feature type="active site" description="Proton donor" evidence="13">
    <location>
        <position position="105"/>
    </location>
</feature>
<name>A0A6I6JZ37_9BACT</name>
<dbReference type="RefSeq" id="WP_158866566.1">
    <property type="nucleotide sequence ID" value="NZ_CP046401.1"/>
</dbReference>
<feature type="domain" description="DUS-like FMN-binding" evidence="15">
    <location>
        <begin position="19"/>
        <end position="322"/>
    </location>
</feature>
<evidence type="ECO:0000259" key="15">
    <source>
        <dbReference type="Pfam" id="PF01207"/>
    </source>
</evidence>
<evidence type="ECO:0000256" key="2">
    <source>
        <dbReference type="ARBA" id="ARBA00002790"/>
    </source>
</evidence>
<comment type="catalytic activity">
    <reaction evidence="10">
        <text>a 5,6-dihydrouridine in tRNA + NADP(+) = a uridine in tRNA + NADPH + H(+)</text>
        <dbReference type="Rhea" id="RHEA:23624"/>
        <dbReference type="Rhea" id="RHEA-COMP:13339"/>
        <dbReference type="Rhea" id="RHEA-COMP:13887"/>
        <dbReference type="ChEBI" id="CHEBI:15378"/>
        <dbReference type="ChEBI" id="CHEBI:57783"/>
        <dbReference type="ChEBI" id="CHEBI:58349"/>
        <dbReference type="ChEBI" id="CHEBI:65315"/>
        <dbReference type="ChEBI" id="CHEBI:74443"/>
    </reaction>
</comment>
<dbReference type="InterPro" id="IPR035587">
    <property type="entry name" value="DUS-like_FMN-bd"/>
</dbReference>
<evidence type="ECO:0000256" key="5">
    <source>
        <dbReference type="ARBA" id="ARBA00022643"/>
    </source>
</evidence>
<evidence type="ECO:0000256" key="3">
    <source>
        <dbReference type="ARBA" id="ARBA00022555"/>
    </source>
</evidence>
<dbReference type="NCBIfam" id="TIGR00737">
    <property type="entry name" value="nifR3_yhdG"/>
    <property type="match status" value="1"/>
</dbReference>
<comment type="function">
    <text evidence="2 12">Catalyzes the synthesis of 5,6-dihydrouridine (D), a modified base found in the D-loop of most tRNAs, via the reduction of the C5-C6 double bond in target uridines.</text>
</comment>
<comment type="cofactor">
    <cofactor evidence="1 12 14">
        <name>FMN</name>
        <dbReference type="ChEBI" id="CHEBI:58210"/>
    </cofactor>
</comment>
<dbReference type="Proteomes" id="UP000428260">
    <property type="component" value="Chromosome"/>
</dbReference>
<keyword evidence="17" id="KW-1185">Reference proteome</keyword>
<keyword evidence="3" id="KW-0820">tRNA-binding</keyword>
<evidence type="ECO:0000256" key="10">
    <source>
        <dbReference type="ARBA" id="ARBA00048205"/>
    </source>
</evidence>
<gene>
    <name evidence="16" type="primary">dusB</name>
    <name evidence="16" type="ORF">GM418_12310</name>
</gene>
<accession>A0A6I6JZ37</accession>
<evidence type="ECO:0000256" key="13">
    <source>
        <dbReference type="PIRSR" id="PIRSR006621-1"/>
    </source>
</evidence>
<dbReference type="EMBL" id="CP046401">
    <property type="protein sequence ID" value="QGY44413.1"/>
    <property type="molecule type" value="Genomic_DNA"/>
</dbReference>
<dbReference type="CDD" id="cd02801">
    <property type="entry name" value="DUS_like_FMN"/>
    <property type="match status" value="1"/>
</dbReference>
<dbReference type="AlphaFoldDB" id="A0A6I6JZ37"/>
<evidence type="ECO:0000313" key="16">
    <source>
        <dbReference type="EMBL" id="QGY44413.1"/>
    </source>
</evidence>
<evidence type="ECO:0000313" key="17">
    <source>
        <dbReference type="Proteomes" id="UP000428260"/>
    </source>
</evidence>
<comment type="catalytic activity">
    <reaction evidence="11">
        <text>a 5,6-dihydrouridine in tRNA + NAD(+) = a uridine in tRNA + NADH + H(+)</text>
        <dbReference type="Rhea" id="RHEA:54452"/>
        <dbReference type="Rhea" id="RHEA-COMP:13339"/>
        <dbReference type="Rhea" id="RHEA-COMP:13887"/>
        <dbReference type="ChEBI" id="CHEBI:15378"/>
        <dbReference type="ChEBI" id="CHEBI:57540"/>
        <dbReference type="ChEBI" id="CHEBI:57945"/>
        <dbReference type="ChEBI" id="CHEBI:65315"/>
        <dbReference type="ChEBI" id="CHEBI:74443"/>
    </reaction>
</comment>
<evidence type="ECO:0000256" key="14">
    <source>
        <dbReference type="PIRSR" id="PIRSR006621-2"/>
    </source>
</evidence>
<comment type="similarity">
    <text evidence="12">Belongs to the dus family.</text>
</comment>
<dbReference type="PIRSF" id="PIRSF006621">
    <property type="entry name" value="Dus"/>
    <property type="match status" value="1"/>
</dbReference>
<dbReference type="Gene3D" id="3.20.20.70">
    <property type="entry name" value="Aldolase class I"/>
    <property type="match status" value="1"/>
</dbReference>
<dbReference type="Pfam" id="PF01207">
    <property type="entry name" value="Dus"/>
    <property type="match status" value="1"/>
</dbReference>
<dbReference type="SUPFAM" id="SSF51395">
    <property type="entry name" value="FMN-linked oxidoreductases"/>
    <property type="match status" value="1"/>
</dbReference>
<dbReference type="GO" id="GO:0000049">
    <property type="term" value="F:tRNA binding"/>
    <property type="evidence" value="ECO:0007669"/>
    <property type="project" value="UniProtKB-KW"/>
</dbReference>
<keyword evidence="9 12" id="KW-0560">Oxidoreductase</keyword>
<evidence type="ECO:0000256" key="6">
    <source>
        <dbReference type="ARBA" id="ARBA00022694"/>
    </source>
</evidence>
<feature type="binding site" evidence="14">
    <location>
        <begin position="231"/>
        <end position="232"/>
    </location>
    <ligand>
        <name>FMN</name>
        <dbReference type="ChEBI" id="CHEBI:58210"/>
    </ligand>
</feature>
<dbReference type="PANTHER" id="PTHR45846">
    <property type="entry name" value="TRNA-DIHYDROURIDINE(47) SYNTHASE [NAD(P)(+)]-LIKE"/>
    <property type="match status" value="1"/>
</dbReference>